<keyword evidence="6" id="KW-0812">Transmembrane</keyword>
<dbReference type="Gene3D" id="3.40.50.2000">
    <property type="entry name" value="Glycogen Phosphorylase B"/>
    <property type="match status" value="1"/>
</dbReference>
<keyword evidence="6" id="KW-1133">Transmembrane helix</keyword>
<dbReference type="InterPro" id="IPR050271">
    <property type="entry name" value="UDP-glycosyltransferase"/>
</dbReference>
<feature type="transmembrane region" description="Helical" evidence="6">
    <location>
        <begin position="30"/>
        <end position="49"/>
    </location>
</feature>
<dbReference type="CDD" id="cd03784">
    <property type="entry name" value="GT1_Gtf-like"/>
    <property type="match status" value="1"/>
</dbReference>
<organism evidence="7">
    <name type="scientific">Trichuris suis</name>
    <name type="common">pig whipworm</name>
    <dbReference type="NCBI Taxonomy" id="68888"/>
    <lineage>
        <taxon>Eukaryota</taxon>
        <taxon>Metazoa</taxon>
        <taxon>Ecdysozoa</taxon>
        <taxon>Nematoda</taxon>
        <taxon>Enoplea</taxon>
        <taxon>Dorylaimia</taxon>
        <taxon>Trichinellida</taxon>
        <taxon>Trichuridae</taxon>
        <taxon>Trichuris</taxon>
    </lineage>
</organism>
<comment type="catalytic activity">
    <reaction evidence="5">
        <text>glucuronate acceptor + UDP-alpha-D-glucuronate = acceptor beta-D-glucuronoside + UDP + H(+)</text>
        <dbReference type="Rhea" id="RHEA:21032"/>
        <dbReference type="ChEBI" id="CHEBI:15378"/>
        <dbReference type="ChEBI" id="CHEBI:58052"/>
        <dbReference type="ChEBI" id="CHEBI:58223"/>
        <dbReference type="ChEBI" id="CHEBI:132367"/>
        <dbReference type="ChEBI" id="CHEBI:132368"/>
        <dbReference type="EC" id="2.4.1.17"/>
    </reaction>
</comment>
<dbReference type="EC" id="2.4.1.17" evidence="2"/>
<keyword evidence="6" id="KW-0472">Membrane</keyword>
<dbReference type="PANTHER" id="PTHR48043">
    <property type="entry name" value="EG:EG0003.4 PROTEIN-RELATED"/>
    <property type="match status" value="1"/>
</dbReference>
<dbReference type="Pfam" id="PF00201">
    <property type="entry name" value="UDPGT"/>
    <property type="match status" value="1"/>
</dbReference>
<dbReference type="Gene3D" id="3.90.79.10">
    <property type="entry name" value="Nucleoside Triphosphate Pyrophosphohydrolase"/>
    <property type="match status" value="3"/>
</dbReference>
<evidence type="ECO:0000256" key="2">
    <source>
        <dbReference type="ARBA" id="ARBA00012544"/>
    </source>
</evidence>
<evidence type="ECO:0000256" key="6">
    <source>
        <dbReference type="SAM" id="Phobius"/>
    </source>
</evidence>
<dbReference type="InterPro" id="IPR035595">
    <property type="entry name" value="UDP_glycos_trans_CS"/>
</dbReference>
<protein>
    <recommendedName>
        <fullName evidence="2">glucuronosyltransferase</fullName>
        <ecNumber evidence="2">2.4.1.17</ecNumber>
    </recommendedName>
</protein>
<evidence type="ECO:0000313" key="7">
    <source>
        <dbReference type="EMBL" id="KFD61265.1"/>
    </source>
</evidence>
<evidence type="ECO:0000256" key="3">
    <source>
        <dbReference type="ARBA" id="ARBA00022676"/>
    </source>
</evidence>
<dbReference type="SUPFAM" id="SSF53756">
    <property type="entry name" value="UDP-Glycosyltransferase/glycogen phosphorylase"/>
    <property type="match status" value="1"/>
</dbReference>
<feature type="transmembrane region" description="Helical" evidence="6">
    <location>
        <begin position="2658"/>
        <end position="2678"/>
    </location>
</feature>
<evidence type="ECO:0000256" key="1">
    <source>
        <dbReference type="ARBA" id="ARBA00009995"/>
    </source>
</evidence>
<evidence type="ECO:0000256" key="5">
    <source>
        <dbReference type="ARBA" id="ARBA00047475"/>
    </source>
</evidence>
<accession>A0A085MVL9</accession>
<dbReference type="PROSITE" id="PS00375">
    <property type="entry name" value="UDPGT"/>
    <property type="match status" value="1"/>
</dbReference>
<dbReference type="InterPro" id="IPR002213">
    <property type="entry name" value="UDP_glucos_trans"/>
</dbReference>
<keyword evidence="4" id="KW-0808">Transferase</keyword>
<name>A0A085MVL9_9BILA</name>
<dbReference type="Proteomes" id="UP000030758">
    <property type="component" value="Unassembled WGS sequence"/>
</dbReference>
<comment type="similarity">
    <text evidence="1">Belongs to the UDP-glycosyltransferase family.</text>
</comment>
<proteinExistence type="inferred from homology"/>
<sequence>MSKCRTHDSYAMGNHCKLTLPYKNSLTNQAASVGATMVLLWLLTLSLLVQPAVQESREWRNERKGFQQAAINFFFSRMAPIKILHLKFSEYDKCPHKNRSPYGIGTFTLRVSCPNPDPSYCGLYGTRRDGSEVMVVECQFAAELNGRGRPIAALCYQNTTTGGRGSRGEAVGGEMCKKWRYPGTELPQLQLPGYLRSPDADVLWYDPANLESFDVSGSRSREVLTTRWIRNRYERTGFSGKGKLEEYGANMALYLLITRYSYGTTKVLIEDTDDRVALPRFWVKKDKIDADLIKRKVSKLNLYCKPSDINVMVKTRQKYHTGYLKNKHNTDNAWLEGPIIHLHDQSDQGCFSPYPVHADAKSRQYRDGYEVMVVDCQFAAELNHPGKVIAALCYQNTTTGGRGSRGEAFGGQMCKKWSYPGTQLPQLQLPEYLKSRNADILWYDPANLESFDAYYSKSREVRTTRWILNQYERTGFSGKGKLEEYGANAALYLLITRYSHGTTKVLMEYTDDRVTLPRFWVKKDKIDADLIKRKVSKLNLYCQQSDINVMVQTRQRFYTGYLKNKHNTDNAWLEGPIIHLHDQSHSGCFSPYPTHTDARSRKYIYYYTKRFRADLRDKLKPQEDDIDIIAQHDISGRSVKLPVLIDEVIAVPVGMSMDDICDKWRYPGSDFPQLQIPDYMKSVHSDVLAYMPPQIEKRGFSASFFDNSWPKNRHERTGFGGLGHLGKFGPNYVLYLVVTSKNGYELKIVTEESDEPFALPLFISEDKKVGKPFITKCAENIRDEMGNCSDAELRLIVKRRRVLHEEYLKDRLNTDNAWMEGLIVHLHDSNGRCFACKLTKKFSEKELHLRYLCGNPLPKRAPLGNALGNPTENDATDRKRATTFFFQVLQPIKILDITLTEFDKCSHKHRSPYGTGRFTLKVSCPNEDPSYCGLYGTRMDISEVMIVDCQLSATLNGHDNSRVLAALCYQDTIIGSRGSAQEVTARPLCKKWSYPGTELPQLQLPGYLKSPDADVLWYDPANMETFNEDNSKSQDVDTTRFIRNPYERTGFSGKGKLPEFGANVAMYLVLTRHTYGTTKVLIEDTDDYTALPQFWVKKGTVDGDFIKRKVLKLNKYCKESEIGLMVKESQKNKELHLFNSMKAERGGEVQKKDLKLQEEVTAEELCKKWSYPGTELPQLQLPGYLKSPDADVLWYDPANMETFNEDNSKSQDVDTTRFIRNPYERTGFSGKGKITRIWRERGYVPRTNQNKELHLFNSMKAERGGEVQKKDLKLQESYCGLYGTRRDASEVMIVDCQLSATLNGQDNSRVLAALCYQNTTTGSRGSAQKLPTEPLCKKWSYPGTELPQLQLPGYLKSPDSDVLWYDPANMETFNEDNSKSQDVDTTRFIRNPYERTGFSGKGKLPEFGANVALYLLITRHTYGTTKVLIEDTDDYTALPQFWVKKGTVDGDFIKRKVLKLNKYCKESEIRLMVKESQKEVTAEELCKKWSYPGTELPQLQLPGYLKSLDADILWYDTANLETFSEDNSKSQDVDTTRFIRNPYERTGFSGKGKITRIWRERGYVPRTNQFWVKQGTIDGDFIKRKVLKLNKYCKESEIGLMVKESQKYHRGYLKNKHNTDNAWLEGTIIHLHDDTGECFAHTAKFTCMHFQSATAALSEWAFVGKEAFEEEVSKFFVTKLAPIKILHVSFSAFDRCPRNQSNPYGVSKVRMKVSCPQEDASGCGLHRTSGDITEVMIVDCQFAAEIVGYAVGRPLAVLCYQNSTSSTELATADRREWPPPTRQEFEDGAKRFFRRKLSPIKILDFIFSGFDTCPFKGKGPYGVGKARLKVSCPYQNASVCGLNRIGEDVTEIMIVECQFAGGAGRLVAALCYQNNMKTCGQSMEELPTPTGVLCKKWRYPGTELPRLEVPEHLKSPHSYILFYNPADMESFYGYRSSKDEFGRPKWPKNPYERTGFAGRGKLPEFGPNQALYILITRHTYGTTKLLIEDTDDYVGLPQFWVKKGKIDGALLMKKLLVLNEYCLDPMIKRMVETQKLYHIGYLKNKHNTDNAWLNGTIIHVLDETGGCFTPYPVHTEVLAGQYRWQVLPYFTTAKEFAQFFVANYKALAVMGEDSTPYHRAGVRSSAAQLTGVMLYNEAAGGINQSRHTGLQPVYRQLHLCGIKTKEKNVGQTSLEPVRYHVVAISFPMMRTATAKSILFMPAMAGASHVKSMIPLAENLLKDGHNVSMVQYYNEEREKVTHDIIHFIYMLISGRKLIDEEQQSAIWGTRGADPWMILKITSRASGACLRSRYTQSQQEFYQQLSALNWDLLIVDNLFQPCGIIFSTNTKGQAWIDYSTTLLLKYVRRFRAVSVPPSVDLSPLVMEEFQPTIFKNRFLTLIELVLEHAVSFGLAVAMTTPWRGEGAMFSTKHVSNFHTNAVYSLASLSSKLDIALPQSMNTFSMDYACPKAAKLSREYQNFVEDPSSNGTIVFSFGHIADWKEAPIELIKAVSSAFESLSQYRIVWQFNGNVSTVSSSRHLRIEPWIPLPSLLQHPKTVLFITHSGIKSFREAVCFSVPMLSIPLFGDQVRNTILTKFHGLGISLDKTQLTEESFYKAILNMLHDGGYKRRITKLSAMLSDNLIDETAKGSFWISFYLRHPKSASHMRLKGATMTSLSYHSYDILAFICVLLFAFHCSIHS</sequence>
<reference evidence="7" key="1">
    <citation type="journal article" date="2014" name="Nat. Genet.">
        <title>Genome and transcriptome of the porcine whipworm Trichuris suis.</title>
        <authorList>
            <person name="Jex A.R."/>
            <person name="Nejsum P."/>
            <person name="Schwarz E.M."/>
            <person name="Hu L."/>
            <person name="Young N.D."/>
            <person name="Hall R.S."/>
            <person name="Korhonen P.K."/>
            <person name="Liao S."/>
            <person name="Thamsborg S."/>
            <person name="Xia J."/>
            <person name="Xu P."/>
            <person name="Wang S."/>
            <person name="Scheerlinck J.P."/>
            <person name="Hofmann A."/>
            <person name="Sternberg P.W."/>
            <person name="Wang J."/>
            <person name="Gasser R.B."/>
        </authorList>
    </citation>
    <scope>NUCLEOTIDE SEQUENCE [LARGE SCALE GENOMIC DNA]</scope>
    <source>
        <strain evidence="7">DCEP-RM93F</strain>
    </source>
</reference>
<dbReference type="PANTHER" id="PTHR48043:SF145">
    <property type="entry name" value="FI06409P-RELATED"/>
    <property type="match status" value="1"/>
</dbReference>
<dbReference type="FunFam" id="3.40.50.2000:FF:000021">
    <property type="entry name" value="UDP-glucuronosyltransferase"/>
    <property type="match status" value="1"/>
</dbReference>
<keyword evidence="3" id="KW-0328">Glycosyltransferase</keyword>
<dbReference type="EMBL" id="KL367629">
    <property type="protein sequence ID" value="KFD61265.1"/>
    <property type="molecule type" value="Genomic_DNA"/>
</dbReference>
<dbReference type="GO" id="GO:0015020">
    <property type="term" value="F:glucuronosyltransferase activity"/>
    <property type="evidence" value="ECO:0007669"/>
    <property type="project" value="UniProtKB-EC"/>
</dbReference>
<evidence type="ECO:0000256" key="4">
    <source>
        <dbReference type="ARBA" id="ARBA00022679"/>
    </source>
</evidence>
<gene>
    <name evidence="7" type="ORF">M514_26563</name>
</gene>